<evidence type="ECO:0000256" key="2">
    <source>
        <dbReference type="SAM" id="Phobius"/>
    </source>
</evidence>
<keyword evidence="3" id="KW-0732">Signal</keyword>
<proteinExistence type="predicted"/>
<evidence type="ECO:0000313" key="4">
    <source>
        <dbReference type="EMBL" id="KAG0262059.1"/>
    </source>
</evidence>
<keyword evidence="2" id="KW-1133">Transmembrane helix</keyword>
<protein>
    <submittedName>
        <fullName evidence="4">Uncharacterized protein</fullName>
    </submittedName>
</protein>
<feature type="chain" id="PRO_5040185375" evidence="3">
    <location>
        <begin position="20"/>
        <end position="135"/>
    </location>
</feature>
<feature type="region of interest" description="Disordered" evidence="1">
    <location>
        <begin position="21"/>
        <end position="53"/>
    </location>
</feature>
<dbReference type="Proteomes" id="UP000807716">
    <property type="component" value="Unassembled WGS sequence"/>
</dbReference>
<dbReference type="AlphaFoldDB" id="A0A9P6Q975"/>
<sequence length="135" mass="13759">MKWSRLTIAVALATVLVAAKKHDQDPEKHDGALCTDPNIGSSSPSSSSSSAASLPLSICTNNLEPADDPRPLGGAGGIDEIAVAKTAASPQDHVRVNTLAASKSSSSSLSSLPSFWLLSSTSLVLSTFVLVTALS</sequence>
<keyword evidence="2" id="KW-0812">Transmembrane</keyword>
<feature type="signal peptide" evidence="3">
    <location>
        <begin position="1"/>
        <end position="19"/>
    </location>
</feature>
<feature type="transmembrane region" description="Helical" evidence="2">
    <location>
        <begin position="115"/>
        <end position="134"/>
    </location>
</feature>
<keyword evidence="2" id="KW-0472">Membrane</keyword>
<dbReference type="EMBL" id="JAAAJB010000198">
    <property type="protein sequence ID" value="KAG0262059.1"/>
    <property type="molecule type" value="Genomic_DNA"/>
</dbReference>
<reference evidence="4" key="1">
    <citation type="journal article" date="2020" name="Fungal Divers.">
        <title>Resolving the Mortierellaceae phylogeny through synthesis of multi-gene phylogenetics and phylogenomics.</title>
        <authorList>
            <person name="Vandepol N."/>
            <person name="Liber J."/>
            <person name="Desiro A."/>
            <person name="Na H."/>
            <person name="Kennedy M."/>
            <person name="Barry K."/>
            <person name="Grigoriev I.V."/>
            <person name="Miller A.N."/>
            <person name="O'Donnell K."/>
            <person name="Stajich J.E."/>
            <person name="Bonito G."/>
        </authorList>
    </citation>
    <scope>NUCLEOTIDE SEQUENCE</scope>
    <source>
        <strain evidence="4">BC1065</strain>
    </source>
</reference>
<organism evidence="4 5">
    <name type="scientific">Actinomortierella ambigua</name>
    <dbReference type="NCBI Taxonomy" id="1343610"/>
    <lineage>
        <taxon>Eukaryota</taxon>
        <taxon>Fungi</taxon>
        <taxon>Fungi incertae sedis</taxon>
        <taxon>Mucoromycota</taxon>
        <taxon>Mortierellomycotina</taxon>
        <taxon>Mortierellomycetes</taxon>
        <taxon>Mortierellales</taxon>
        <taxon>Mortierellaceae</taxon>
        <taxon>Actinomortierella</taxon>
    </lineage>
</organism>
<evidence type="ECO:0000313" key="5">
    <source>
        <dbReference type="Proteomes" id="UP000807716"/>
    </source>
</evidence>
<evidence type="ECO:0000256" key="3">
    <source>
        <dbReference type="SAM" id="SignalP"/>
    </source>
</evidence>
<feature type="compositionally biased region" description="Basic and acidic residues" evidence="1">
    <location>
        <begin position="21"/>
        <end position="31"/>
    </location>
</feature>
<gene>
    <name evidence="4" type="ORF">DFQ27_002559</name>
</gene>
<accession>A0A9P6Q975</accession>
<comment type="caution">
    <text evidence="4">The sequence shown here is derived from an EMBL/GenBank/DDBJ whole genome shotgun (WGS) entry which is preliminary data.</text>
</comment>
<keyword evidence="5" id="KW-1185">Reference proteome</keyword>
<feature type="compositionally biased region" description="Low complexity" evidence="1">
    <location>
        <begin position="41"/>
        <end position="53"/>
    </location>
</feature>
<name>A0A9P6Q975_9FUNG</name>
<evidence type="ECO:0000256" key="1">
    <source>
        <dbReference type="SAM" id="MobiDB-lite"/>
    </source>
</evidence>